<evidence type="ECO:0000313" key="3">
    <source>
        <dbReference type="Proteomes" id="UP001497744"/>
    </source>
</evidence>
<evidence type="ECO:0000313" key="2">
    <source>
        <dbReference type="EMBL" id="GIX61201.1"/>
    </source>
</evidence>
<gene>
    <name evidence="2" type="ORF">BcabD6B2_06360</name>
</gene>
<proteinExistence type="predicted"/>
<dbReference type="RefSeq" id="XP_067713272.1">
    <property type="nucleotide sequence ID" value="XM_067857171.1"/>
</dbReference>
<organism evidence="2 3">
    <name type="scientific">Babesia caballi</name>
    <dbReference type="NCBI Taxonomy" id="5871"/>
    <lineage>
        <taxon>Eukaryota</taxon>
        <taxon>Sar</taxon>
        <taxon>Alveolata</taxon>
        <taxon>Apicomplexa</taxon>
        <taxon>Aconoidasida</taxon>
        <taxon>Piroplasmida</taxon>
        <taxon>Babesiidae</taxon>
        <taxon>Babesia</taxon>
    </lineage>
</organism>
<accession>A0AAV4LME2</accession>
<sequence>MEVQLEGLIGNLANGLAGFLGGKGIVNNQGYTSKYQDDRGETNENDKELAHIFLCAAIMAFYGLSFIYWKCKISYGASWAHNHLNAISNWGLSHFMSCMGFTPSQLKDIEGAQVANILTGHYGFNELSQAYSASSYTSYYSFLQELETKGPKKPISCPLTNCYLLAKEHINEQFTKRNVRQVDDTLSKIKYALQKFRTYFGYHYHELTDQIDSFISTNLPDTASSQPETPDTPPSPAGPVAGTLTTLGLGGGAAAAYLFNIDCSSNLKEAIDWILRVTGKDGGSDKSQDLARAITELPDFKVAIKYAADKLNEGGSGDASKALVKLSTPGTLGPIIGKLAEGLRQFIGYDPSGGIIKHSNKGIGASNDPLERLQEGLLGFWIEMIQSLVNSANKGVRDVSLRGVNLDSELRPALGGGSGGKNFTTAVNHMKGLNQRNGDQIKDVVTQLKNVTKLQSKTNITDFATPVSEYLGKVLQAVAEDSSVKSISGGFKFNNHRKSINEIVNELCTNITTLIKKFADMKGKPFSLERGGIENGMAQVKLYNAHLGPNVLKGIKPPPKTIALISALHNATNGFRRELQKPLYTSYYLPSATWDGSQDKPKCAMIFLSCIPLYYYGITYLYWQCRDKGAWASWTFGQGSKGYELRYFMAAMGFDINQFNLNSGETVMKSVSSKLTELNTTTEESFPKFLKTLQSKLNDTSALPSTFNGHTISALIHCAATYFHCKQRQDINTNGEPPPPVTIRQMLYWLSGLTITSQFGSLLGHFKSTLPNKLAVVVSGTKNSHVTLTANDLSGHLIPACILCPNILGLIQGDSAGTAKEPWLHGLFSNKLGLSYPSGVDLFRALCDYVYAVQFQLSFLVQMCISGSVNGGWQNCRYGKKIQPNGKGEPVKSWICPIISGCKKSKCQHNNSNDCKNYDECGKSSNSPLQAFLTDRLEGFRHSTSDPVPSRSPNYPNHYGNHPKRFMCHVPMEFTSETLRSDAGSGYAIYMVLRIFSGTSIDPFRQLCEKLVCLTKRTPKTLGDLFGFYWHFCNQVFNNREILEDFAKLRDRLQDIWAPWNVVNKVHEALSSQNNDYEKLKKSVSLSSPTTGLSLSFKALESSEALFFLLFQAGIPNALDGLARHCHRTEVQNVTEGKSTTVIKHNSSSDPTSSHKCSESPNDLWSLHHGVSDPNYKHKECTGKNCGGYLNSLTLASGAVFAPDFAATYLS</sequence>
<protein>
    <submittedName>
        <fullName evidence="2">Variant erythrocyte surface antigen-1 family protein</fullName>
    </submittedName>
</protein>
<evidence type="ECO:0000256" key="1">
    <source>
        <dbReference type="SAM" id="MobiDB-lite"/>
    </source>
</evidence>
<reference evidence="2 3" key="1">
    <citation type="submission" date="2021-06" db="EMBL/GenBank/DDBJ databases">
        <title>Genome sequence of Babesia caballi.</title>
        <authorList>
            <person name="Yamagishi J."/>
            <person name="Kidaka T."/>
            <person name="Ochi A."/>
        </authorList>
    </citation>
    <scope>NUCLEOTIDE SEQUENCE [LARGE SCALE GENOMIC DNA]</scope>
    <source>
        <strain evidence="2">USDA-D6B2</strain>
    </source>
</reference>
<name>A0AAV4LME2_BABCB</name>
<keyword evidence="3" id="KW-1185">Reference proteome</keyword>
<dbReference type="Proteomes" id="UP001497744">
    <property type="component" value="Unassembled WGS sequence"/>
</dbReference>
<dbReference type="GeneID" id="94192684"/>
<dbReference type="EMBL" id="BPLF01000001">
    <property type="protein sequence ID" value="GIX61201.1"/>
    <property type="molecule type" value="Genomic_DNA"/>
</dbReference>
<feature type="region of interest" description="Disordered" evidence="1">
    <location>
        <begin position="218"/>
        <end position="243"/>
    </location>
</feature>
<feature type="compositionally biased region" description="Polar residues" evidence="1">
    <location>
        <begin position="218"/>
        <end position="229"/>
    </location>
</feature>
<dbReference type="AlphaFoldDB" id="A0AAV4LME2"/>
<comment type="caution">
    <text evidence="2">The sequence shown here is derived from an EMBL/GenBank/DDBJ whole genome shotgun (WGS) entry which is preliminary data.</text>
</comment>